<evidence type="ECO:0000256" key="1">
    <source>
        <dbReference type="ARBA" id="ARBA00022741"/>
    </source>
</evidence>
<dbReference type="PANTHER" id="PTHR45626">
    <property type="entry name" value="TRANSCRIPTION TERMINATION FACTOR 2-RELATED"/>
    <property type="match status" value="1"/>
</dbReference>
<evidence type="ECO:0000313" key="8">
    <source>
        <dbReference type="Proteomes" id="UP001203852"/>
    </source>
</evidence>
<evidence type="ECO:0000256" key="2">
    <source>
        <dbReference type="ARBA" id="ARBA00022801"/>
    </source>
</evidence>
<dbReference type="PROSITE" id="PS51192">
    <property type="entry name" value="HELICASE_ATP_BIND_1"/>
    <property type="match status" value="1"/>
</dbReference>
<feature type="compositionally biased region" description="Polar residues" evidence="4">
    <location>
        <begin position="29"/>
        <end position="52"/>
    </location>
</feature>
<dbReference type="SMART" id="SM00487">
    <property type="entry name" value="DEXDc"/>
    <property type="match status" value="1"/>
</dbReference>
<dbReference type="Pfam" id="PF00271">
    <property type="entry name" value="Helicase_C"/>
    <property type="match status" value="1"/>
</dbReference>
<dbReference type="GO" id="GO:0016787">
    <property type="term" value="F:hydrolase activity"/>
    <property type="evidence" value="ECO:0007669"/>
    <property type="project" value="UniProtKB-KW"/>
</dbReference>
<dbReference type="EMBL" id="MU404355">
    <property type="protein sequence ID" value="KAI1612090.1"/>
    <property type="molecule type" value="Genomic_DNA"/>
</dbReference>
<proteinExistence type="predicted"/>
<gene>
    <name evidence="7" type="ORF">EDD36DRAFT_440215</name>
</gene>
<protein>
    <submittedName>
        <fullName evidence="7">SNF2 family N-terminal domain-containing protein</fullName>
    </submittedName>
</protein>
<feature type="region of interest" description="Disordered" evidence="4">
    <location>
        <begin position="125"/>
        <end position="171"/>
    </location>
</feature>
<dbReference type="PANTHER" id="PTHR45626:SF52">
    <property type="entry name" value="SINGLE-STRANDED DNA-DEPENDENT ATPASE (EUROFUNG)"/>
    <property type="match status" value="1"/>
</dbReference>
<dbReference type="InterPro" id="IPR001650">
    <property type="entry name" value="Helicase_C-like"/>
</dbReference>
<dbReference type="Gene3D" id="3.40.50.10810">
    <property type="entry name" value="Tandem AAA-ATPase domain"/>
    <property type="match status" value="1"/>
</dbReference>
<feature type="domain" description="Helicase ATP-binding" evidence="5">
    <location>
        <begin position="464"/>
        <end position="651"/>
    </location>
</feature>
<keyword evidence="1" id="KW-0547">Nucleotide-binding</keyword>
<keyword evidence="2" id="KW-0378">Hydrolase</keyword>
<dbReference type="Proteomes" id="UP001203852">
    <property type="component" value="Unassembled WGS sequence"/>
</dbReference>
<dbReference type="AlphaFoldDB" id="A0AAN6DSK7"/>
<feature type="region of interest" description="Disordered" evidence="4">
    <location>
        <begin position="1"/>
        <end position="91"/>
    </location>
</feature>
<accession>A0AAN6DSK7</accession>
<feature type="compositionally biased region" description="Low complexity" evidence="4">
    <location>
        <begin position="137"/>
        <end position="149"/>
    </location>
</feature>
<dbReference type="Gene3D" id="3.40.50.300">
    <property type="entry name" value="P-loop containing nucleotide triphosphate hydrolases"/>
    <property type="match status" value="1"/>
</dbReference>
<evidence type="ECO:0000256" key="3">
    <source>
        <dbReference type="ARBA" id="ARBA00022840"/>
    </source>
</evidence>
<dbReference type="InterPro" id="IPR049730">
    <property type="entry name" value="SNF2/RAD54-like_C"/>
</dbReference>
<dbReference type="SUPFAM" id="SSF52540">
    <property type="entry name" value="P-loop containing nucleoside triphosphate hydrolases"/>
    <property type="match status" value="2"/>
</dbReference>
<organism evidence="7 8">
    <name type="scientific">Exophiala viscosa</name>
    <dbReference type="NCBI Taxonomy" id="2486360"/>
    <lineage>
        <taxon>Eukaryota</taxon>
        <taxon>Fungi</taxon>
        <taxon>Dikarya</taxon>
        <taxon>Ascomycota</taxon>
        <taxon>Pezizomycotina</taxon>
        <taxon>Eurotiomycetes</taxon>
        <taxon>Chaetothyriomycetidae</taxon>
        <taxon>Chaetothyriales</taxon>
        <taxon>Herpotrichiellaceae</taxon>
        <taxon>Exophiala</taxon>
    </lineage>
</organism>
<evidence type="ECO:0000313" key="7">
    <source>
        <dbReference type="EMBL" id="KAI1612090.1"/>
    </source>
</evidence>
<evidence type="ECO:0000259" key="6">
    <source>
        <dbReference type="PROSITE" id="PS51194"/>
    </source>
</evidence>
<name>A0AAN6DSK7_9EURO</name>
<dbReference type="InterPro" id="IPR014001">
    <property type="entry name" value="Helicase_ATP-bd"/>
</dbReference>
<dbReference type="InterPro" id="IPR000330">
    <property type="entry name" value="SNF2_N"/>
</dbReference>
<dbReference type="CDD" id="cd18008">
    <property type="entry name" value="DEXDc_SHPRH-like"/>
    <property type="match status" value="1"/>
</dbReference>
<feature type="domain" description="Helicase C-terminal" evidence="6">
    <location>
        <begin position="922"/>
        <end position="1079"/>
    </location>
</feature>
<dbReference type="PROSITE" id="PS51194">
    <property type="entry name" value="HELICASE_CTER"/>
    <property type="match status" value="1"/>
</dbReference>
<dbReference type="CDD" id="cd18793">
    <property type="entry name" value="SF2_C_SNF"/>
    <property type="match status" value="1"/>
</dbReference>
<sequence length="1100" mass="122947">MASNARMLLDPKSIKKNPNLADARHSRTPVDSNGEKTPSPQQQRKPANSSPSPGRLPPTAYHRALLDPRASLKSSASKSKPPFFSAAIPDHTINDTHAQATTPIGLERQNSGPRSLLEGLYGVESRADNPRKKVKITTTEEPTPPSKTTSHTHHPSNGIIGQYMRPDPDKSTAATLNSLVDLTNTDDEPDDDVEIVSSRTLDDQEVCYGHLATYAHAHMIPKLKHESAFHREGEWPVIKCTLGRTPAKDTVIDVIDPWGAGFAKVDPELAMVLAPVLDGIPGLRTQARLVNRRKKPGEWAHQPCSEKLRMIVNIYGRRGDVARIGKIFGQHNLWLRPPMAPEPGIPIVNPHARKTPLPQPPRNTGQGRLLAESRTVEEATEAVSKLFDSFANAAPTLAETEPPASIIKTPLLSHQKQALTFMLQHEQPRTYGKEESENSSLWRRKTNKTGGTVYHEVVSGITLKDEPDQVLGGLLADVMGLGKTLEALSLVGSTSEESVTFGQEKVVRDDQNILLLNTKATLIVCPTSTVQNWEDQIATHIVPESMTYHVYHGPHRERNPYSLSKYDIVIATYGVVASEFSGRSSATVSPLKQLQWFRIILDEAHTIREQRALQSQAIFSLEAQRRWCLTGTPIQNRLDDLGSLTRYLRLYPYDTAMRFNQYIRGPAQAGDAGFLKALRVFVDSFTLRRLRDRIDLPERKDFVELLDFSPEEKRLHDFFKEIAHVQIQELARAREKNSGVQHHVLRGIMTLRLICAHGRDLLKEKDLERLKGISQSDAIDVDEEMKPPTISGQSAYESLNLMTEADLDLCRRCERKISSGNAQIESEDDDQGIRCYVLPCFDLICADCFEPEKETFDSRPDKEPVTCPYCSKCISAQYVGFSGSTAREIYAAPDDNIAEDEGGEKDDTDHSYQGPHTKTKALLQDLAIMTQESAPLEAAGEPPLKCVVFSEFTSHLDLIEIALRAHGYSFVRIDGKMSLSNRKRSMDSLASDNNISILLASIKAAGQGLNLTAASRAFIMEPMWNPAAEAQAVDRIYRIGQKRPVLVKRYQMRDSIERKIVELQKRKQQLADVSMNQNHKQLSRQEVREQHMKDILALFK</sequence>
<evidence type="ECO:0000259" key="5">
    <source>
        <dbReference type="PROSITE" id="PS51192"/>
    </source>
</evidence>
<feature type="compositionally biased region" description="Low complexity" evidence="4">
    <location>
        <begin position="71"/>
        <end position="87"/>
    </location>
</feature>
<dbReference type="Pfam" id="PF00176">
    <property type="entry name" value="SNF2-rel_dom"/>
    <property type="match status" value="1"/>
</dbReference>
<dbReference type="GO" id="GO:0005634">
    <property type="term" value="C:nucleus"/>
    <property type="evidence" value="ECO:0007669"/>
    <property type="project" value="TreeGrafter"/>
</dbReference>
<dbReference type="GO" id="GO:0006281">
    <property type="term" value="P:DNA repair"/>
    <property type="evidence" value="ECO:0007669"/>
    <property type="project" value="TreeGrafter"/>
</dbReference>
<dbReference type="GO" id="GO:0005524">
    <property type="term" value="F:ATP binding"/>
    <property type="evidence" value="ECO:0007669"/>
    <property type="project" value="UniProtKB-KW"/>
</dbReference>
<dbReference type="InterPro" id="IPR027417">
    <property type="entry name" value="P-loop_NTPase"/>
</dbReference>
<comment type="caution">
    <text evidence="7">The sequence shown here is derived from an EMBL/GenBank/DDBJ whole genome shotgun (WGS) entry which is preliminary data.</text>
</comment>
<reference evidence="7" key="1">
    <citation type="journal article" date="2022" name="bioRxiv">
        <title>Deciphering the potential niche of two novel black yeast fungi from a biological soil crust based on their genomes, phenotypes, and melanin regulation.</title>
        <authorList>
            <consortium name="DOE Joint Genome Institute"/>
            <person name="Carr E.C."/>
            <person name="Barton Q."/>
            <person name="Grambo S."/>
            <person name="Sullivan M."/>
            <person name="Renfro C.M."/>
            <person name="Kuo A."/>
            <person name="Pangilinan J."/>
            <person name="Lipzen A."/>
            <person name="Keymanesh K."/>
            <person name="Savage E."/>
            <person name="Barry K."/>
            <person name="Grigoriev I.V."/>
            <person name="Riekhof W.R."/>
            <person name="Harris S.S."/>
        </authorList>
    </citation>
    <scope>NUCLEOTIDE SEQUENCE</scope>
    <source>
        <strain evidence="7">JF 03-4F</strain>
    </source>
</reference>
<dbReference type="SMART" id="SM00490">
    <property type="entry name" value="HELICc"/>
    <property type="match status" value="1"/>
</dbReference>
<dbReference type="GO" id="GO:0008094">
    <property type="term" value="F:ATP-dependent activity, acting on DNA"/>
    <property type="evidence" value="ECO:0007669"/>
    <property type="project" value="TreeGrafter"/>
</dbReference>
<dbReference type="InterPro" id="IPR050628">
    <property type="entry name" value="SNF2_RAD54_helicase_TF"/>
</dbReference>
<evidence type="ECO:0000256" key="4">
    <source>
        <dbReference type="SAM" id="MobiDB-lite"/>
    </source>
</evidence>
<keyword evidence="8" id="KW-1185">Reference proteome</keyword>
<dbReference type="InterPro" id="IPR038718">
    <property type="entry name" value="SNF2-like_sf"/>
</dbReference>
<keyword evidence="3" id="KW-0067">ATP-binding</keyword>